<feature type="region of interest" description="Disordered" evidence="1">
    <location>
        <begin position="84"/>
        <end position="168"/>
    </location>
</feature>
<dbReference type="InterPro" id="IPR039719">
    <property type="entry name" value="FBXO28"/>
</dbReference>
<reference evidence="2" key="1">
    <citation type="submission" date="2020-11" db="EMBL/GenBank/DDBJ databases">
        <authorList>
            <person name="Tran Van P."/>
        </authorList>
    </citation>
    <scope>NUCLEOTIDE SEQUENCE</scope>
</reference>
<feature type="compositionally biased region" description="Polar residues" evidence="1">
    <location>
        <begin position="109"/>
        <end position="121"/>
    </location>
</feature>
<protein>
    <submittedName>
        <fullName evidence="2">Uncharacterized protein</fullName>
    </submittedName>
</protein>
<evidence type="ECO:0000256" key="1">
    <source>
        <dbReference type="SAM" id="MobiDB-lite"/>
    </source>
</evidence>
<name>A0A7R8VCY5_TIMDO</name>
<sequence length="431" mass="49039">MIRVENHFGKTTLSTPDRDSNLNLPVIGSLEKENWENNGCALVKGTELTIVVSLALEFALITLVKDFERLGKVELEEVNPHLRGRKVKNHLGKNHPQFTRPRFEPRSPRPQQSSFNTTSALANYATEAGKNPKENDEDELRRKKKARETKKEIGGANNRKCASEKNRGARTTDLRIQSLCLGLNNLLFRNRNNEHNRPDTYCIMNMEQYMVSNFLDGTLDMKAHVRSEQDVDIIDEENSADDVNKPDELSRSKSADSHEIFRVLRIIQNKEFPPKTHEILQELRDLSSMAMEHFDEKIAPSLKFRLPCAKFRAQLQLVADSKQNLCEVSPITNDKLNRVIKVFQKHLRDAAVRNKQRDTISAEHEKEIVELKAQMVQLKKVISDMSKGNSWIFAPGFPVVASVPTSLIPFVLPPRKMPSPLHAHSGVPSMD</sequence>
<dbReference type="PANTHER" id="PTHR13252">
    <property type="entry name" value="F-BOX ONLY PROTEIN 28"/>
    <property type="match status" value="1"/>
</dbReference>
<proteinExistence type="predicted"/>
<evidence type="ECO:0000313" key="2">
    <source>
        <dbReference type="EMBL" id="CAD7195470.1"/>
    </source>
</evidence>
<dbReference type="EMBL" id="OA564765">
    <property type="protein sequence ID" value="CAD7195470.1"/>
    <property type="molecule type" value="Genomic_DNA"/>
</dbReference>
<dbReference type="PANTHER" id="PTHR13252:SF9">
    <property type="entry name" value="F-BOX ONLY PROTEIN 28"/>
    <property type="match status" value="1"/>
</dbReference>
<dbReference type="AlphaFoldDB" id="A0A7R8VCY5"/>
<dbReference type="GO" id="GO:0000209">
    <property type="term" value="P:protein polyubiquitination"/>
    <property type="evidence" value="ECO:0007669"/>
    <property type="project" value="TreeGrafter"/>
</dbReference>
<gene>
    <name evidence="2" type="ORF">TDIB3V08_LOCUS1854</name>
</gene>
<feature type="compositionally biased region" description="Basic residues" evidence="1">
    <location>
        <begin position="84"/>
        <end position="93"/>
    </location>
</feature>
<accession>A0A7R8VCY5</accession>
<organism evidence="2">
    <name type="scientific">Timema douglasi</name>
    <name type="common">Walking stick</name>
    <dbReference type="NCBI Taxonomy" id="61478"/>
    <lineage>
        <taxon>Eukaryota</taxon>
        <taxon>Metazoa</taxon>
        <taxon>Ecdysozoa</taxon>
        <taxon>Arthropoda</taxon>
        <taxon>Hexapoda</taxon>
        <taxon>Insecta</taxon>
        <taxon>Pterygota</taxon>
        <taxon>Neoptera</taxon>
        <taxon>Polyneoptera</taxon>
        <taxon>Phasmatodea</taxon>
        <taxon>Timematodea</taxon>
        <taxon>Timematoidea</taxon>
        <taxon>Timematidae</taxon>
        <taxon>Timema</taxon>
    </lineage>
</organism>